<dbReference type="EMBL" id="JAECZO010000019">
    <property type="protein sequence ID" value="KAK7201747.1"/>
    <property type="molecule type" value="Genomic_DNA"/>
</dbReference>
<sequence>MLRFAHSCGRRPHRGWASFTLARSAIGASTRPGAAVPAALVCSCRCSSGTGSSSSSSSSSGSSELHAVSADELRRALHTLGLAEKSTDAEVKRAFHAFVMLHHPDTRAVTAPRAAEADTAGGKSDSGVRSHGGVDAADRIRGGTEAYHLLRRVPHDVRQQILQESSSSSSSGGARGRRLRNPRDTEFEFTEEEYAKAQRVYEGGRRAQRSSRRGHGDDAGSFDMRTEDGRRRTARLNEFQERILNMRRRGLRDDLPPWRVHDGGAADSGSSSSGGGDDSGGRDRHGNAYRSSGPRNPQRLGLKFFGSTAAGLREVRELYRSRPGFAGMDGSAYDNDASAARVAPELSANPHLRQYILMKHRAQERAIVDRAVQRPLLLFVVLVCVAAAVVMGVGMASAYRARMRQDTELRRADEERGGG</sequence>
<protein>
    <recommendedName>
        <fullName evidence="5">J domain-containing protein</fullName>
    </recommendedName>
</protein>
<evidence type="ECO:0000313" key="3">
    <source>
        <dbReference type="EMBL" id="KAK7201747.1"/>
    </source>
</evidence>
<keyword evidence="4" id="KW-1185">Reference proteome</keyword>
<proteinExistence type="predicted"/>
<keyword evidence="2" id="KW-0812">Transmembrane</keyword>
<evidence type="ECO:0000256" key="2">
    <source>
        <dbReference type="SAM" id="Phobius"/>
    </source>
</evidence>
<dbReference type="Proteomes" id="UP001430356">
    <property type="component" value="Unassembled WGS sequence"/>
</dbReference>
<dbReference type="Gene3D" id="1.10.287.110">
    <property type="entry name" value="DnaJ domain"/>
    <property type="match status" value="1"/>
</dbReference>
<name>A0AAW0FC39_9TRYP</name>
<feature type="region of interest" description="Disordered" evidence="1">
    <location>
        <begin position="109"/>
        <end position="140"/>
    </location>
</feature>
<accession>A0AAW0FC39</accession>
<comment type="caution">
    <text evidence="3">The sequence shown here is derived from an EMBL/GenBank/DDBJ whole genome shotgun (WGS) entry which is preliminary data.</text>
</comment>
<gene>
    <name evidence="3" type="ORF">NESM_000240600</name>
</gene>
<keyword evidence="2" id="KW-0472">Membrane</keyword>
<feature type="transmembrane region" description="Helical" evidence="2">
    <location>
        <begin position="376"/>
        <end position="401"/>
    </location>
</feature>
<evidence type="ECO:0008006" key="5">
    <source>
        <dbReference type="Google" id="ProtNLM"/>
    </source>
</evidence>
<feature type="region of interest" description="Disordered" evidence="1">
    <location>
        <begin position="158"/>
        <end position="234"/>
    </location>
</feature>
<dbReference type="AlphaFoldDB" id="A0AAW0FC39"/>
<keyword evidence="2" id="KW-1133">Transmembrane helix</keyword>
<feature type="region of interest" description="Disordered" evidence="1">
    <location>
        <begin position="253"/>
        <end position="300"/>
    </location>
</feature>
<evidence type="ECO:0000313" key="4">
    <source>
        <dbReference type="Proteomes" id="UP001430356"/>
    </source>
</evidence>
<organism evidence="3 4">
    <name type="scientific">Novymonas esmeraldas</name>
    <dbReference type="NCBI Taxonomy" id="1808958"/>
    <lineage>
        <taxon>Eukaryota</taxon>
        <taxon>Discoba</taxon>
        <taxon>Euglenozoa</taxon>
        <taxon>Kinetoplastea</taxon>
        <taxon>Metakinetoplastina</taxon>
        <taxon>Trypanosomatida</taxon>
        <taxon>Trypanosomatidae</taxon>
        <taxon>Novymonas</taxon>
    </lineage>
</organism>
<evidence type="ECO:0000256" key="1">
    <source>
        <dbReference type="SAM" id="MobiDB-lite"/>
    </source>
</evidence>
<feature type="compositionally biased region" description="Basic and acidic residues" evidence="1">
    <location>
        <begin position="214"/>
        <end position="231"/>
    </location>
</feature>
<feature type="compositionally biased region" description="Basic and acidic residues" evidence="1">
    <location>
        <begin position="253"/>
        <end position="264"/>
    </location>
</feature>
<dbReference type="SUPFAM" id="SSF46565">
    <property type="entry name" value="Chaperone J-domain"/>
    <property type="match status" value="1"/>
</dbReference>
<reference evidence="3 4" key="1">
    <citation type="journal article" date="2021" name="MBio">
        <title>A New Model Trypanosomatid, Novymonas esmeraldas: Genomic Perception of Its 'Candidatus Pandoraea novymonadis' Endosymbiont.</title>
        <authorList>
            <person name="Zakharova A."/>
            <person name="Saura A."/>
            <person name="Butenko A."/>
            <person name="Podesvova L."/>
            <person name="Warmusova S."/>
            <person name="Kostygov A.Y."/>
            <person name="Nenarokova A."/>
            <person name="Lukes J."/>
            <person name="Opperdoes F.R."/>
            <person name="Yurchenko V."/>
        </authorList>
    </citation>
    <scope>NUCLEOTIDE SEQUENCE [LARGE SCALE GENOMIC DNA]</scope>
    <source>
        <strain evidence="3 4">E262AT.01</strain>
    </source>
</reference>
<dbReference type="InterPro" id="IPR036869">
    <property type="entry name" value="J_dom_sf"/>
</dbReference>